<dbReference type="EMBL" id="MU866405">
    <property type="protein sequence ID" value="KAK4172640.1"/>
    <property type="molecule type" value="Genomic_DNA"/>
</dbReference>
<keyword evidence="1" id="KW-1133">Transmembrane helix</keyword>
<name>A0AAN6W0G9_9PEZI</name>
<reference evidence="2" key="1">
    <citation type="journal article" date="2023" name="Mol. Phylogenet. Evol.">
        <title>Genome-scale phylogeny and comparative genomics of the fungal order Sordariales.</title>
        <authorList>
            <person name="Hensen N."/>
            <person name="Bonometti L."/>
            <person name="Westerberg I."/>
            <person name="Brannstrom I.O."/>
            <person name="Guillou S."/>
            <person name="Cros-Aarteil S."/>
            <person name="Calhoun S."/>
            <person name="Haridas S."/>
            <person name="Kuo A."/>
            <person name="Mondo S."/>
            <person name="Pangilinan J."/>
            <person name="Riley R."/>
            <person name="LaButti K."/>
            <person name="Andreopoulos B."/>
            <person name="Lipzen A."/>
            <person name="Chen C."/>
            <person name="Yan M."/>
            <person name="Daum C."/>
            <person name="Ng V."/>
            <person name="Clum A."/>
            <person name="Steindorff A."/>
            <person name="Ohm R.A."/>
            <person name="Martin F."/>
            <person name="Silar P."/>
            <person name="Natvig D.O."/>
            <person name="Lalanne C."/>
            <person name="Gautier V."/>
            <person name="Ament-Velasquez S.L."/>
            <person name="Kruys A."/>
            <person name="Hutchinson M.I."/>
            <person name="Powell A.J."/>
            <person name="Barry K."/>
            <person name="Miller A.N."/>
            <person name="Grigoriev I.V."/>
            <person name="Debuchy R."/>
            <person name="Gladieux P."/>
            <person name="Hiltunen Thoren M."/>
            <person name="Johannesson H."/>
        </authorList>
    </citation>
    <scope>NUCLEOTIDE SEQUENCE</scope>
    <source>
        <strain evidence="2">CBS 892.96</strain>
    </source>
</reference>
<keyword evidence="1" id="KW-0812">Transmembrane</keyword>
<dbReference type="Proteomes" id="UP001302321">
    <property type="component" value="Unassembled WGS sequence"/>
</dbReference>
<evidence type="ECO:0000313" key="2">
    <source>
        <dbReference type="EMBL" id="KAK4172640.1"/>
    </source>
</evidence>
<dbReference type="AlphaFoldDB" id="A0AAN6W0G9"/>
<reference evidence="2" key="2">
    <citation type="submission" date="2023-05" db="EMBL/GenBank/DDBJ databases">
        <authorList>
            <consortium name="Lawrence Berkeley National Laboratory"/>
            <person name="Steindorff A."/>
            <person name="Hensen N."/>
            <person name="Bonometti L."/>
            <person name="Westerberg I."/>
            <person name="Brannstrom I.O."/>
            <person name="Guillou S."/>
            <person name="Cros-Aarteil S."/>
            <person name="Calhoun S."/>
            <person name="Haridas S."/>
            <person name="Kuo A."/>
            <person name="Mondo S."/>
            <person name="Pangilinan J."/>
            <person name="Riley R."/>
            <person name="Labutti K."/>
            <person name="Andreopoulos B."/>
            <person name="Lipzen A."/>
            <person name="Chen C."/>
            <person name="Yanf M."/>
            <person name="Daum C."/>
            <person name="Ng V."/>
            <person name="Clum A."/>
            <person name="Ohm R."/>
            <person name="Martin F."/>
            <person name="Silar P."/>
            <person name="Natvig D."/>
            <person name="Lalanne C."/>
            <person name="Gautier V."/>
            <person name="Ament-Velasquez S.L."/>
            <person name="Kruys A."/>
            <person name="Hutchinson M.I."/>
            <person name="Powell A.J."/>
            <person name="Barry K."/>
            <person name="Miller A.N."/>
            <person name="Grigoriev I.V."/>
            <person name="Debuchy R."/>
            <person name="Gladieux P."/>
            <person name="Thoren M.H."/>
            <person name="Johannesson H."/>
        </authorList>
    </citation>
    <scope>NUCLEOTIDE SEQUENCE</scope>
    <source>
        <strain evidence="2">CBS 892.96</strain>
    </source>
</reference>
<organism evidence="2 3">
    <name type="scientific">Triangularia setosa</name>
    <dbReference type="NCBI Taxonomy" id="2587417"/>
    <lineage>
        <taxon>Eukaryota</taxon>
        <taxon>Fungi</taxon>
        <taxon>Dikarya</taxon>
        <taxon>Ascomycota</taxon>
        <taxon>Pezizomycotina</taxon>
        <taxon>Sordariomycetes</taxon>
        <taxon>Sordariomycetidae</taxon>
        <taxon>Sordariales</taxon>
        <taxon>Podosporaceae</taxon>
        <taxon>Triangularia</taxon>
    </lineage>
</organism>
<keyword evidence="3" id="KW-1185">Reference proteome</keyword>
<evidence type="ECO:0000256" key="1">
    <source>
        <dbReference type="SAM" id="Phobius"/>
    </source>
</evidence>
<feature type="transmembrane region" description="Helical" evidence="1">
    <location>
        <begin position="84"/>
        <end position="105"/>
    </location>
</feature>
<sequence length="180" mass="19976">MLVTVGIQAGDSSLLCCTTSSRGVIDASKCSIYTDMERLILASYTPRFPSGTTYPNVFRFNTSTQSHKAGTADFIVRSPDVRTFSMVGIIIVSVALATLFLVSFLGHHNVWRRMGVLSAPRLFRNLFEGGTNELGRHDEYWPCDKVYPVGRDDREFKLVECVTREKGTKECVGHIAGLSM</sequence>
<comment type="caution">
    <text evidence="2">The sequence shown here is derived from an EMBL/GenBank/DDBJ whole genome shotgun (WGS) entry which is preliminary data.</text>
</comment>
<keyword evidence="1" id="KW-0472">Membrane</keyword>
<gene>
    <name evidence="2" type="ORF">QBC36DRAFT_337413</name>
</gene>
<proteinExistence type="predicted"/>
<evidence type="ECO:0000313" key="3">
    <source>
        <dbReference type="Proteomes" id="UP001302321"/>
    </source>
</evidence>
<accession>A0AAN6W0G9</accession>
<protein>
    <submittedName>
        <fullName evidence="2">Uncharacterized protein</fullName>
    </submittedName>
</protein>